<evidence type="ECO:0000256" key="6">
    <source>
        <dbReference type="ARBA" id="ARBA00022857"/>
    </source>
</evidence>
<dbReference type="AlphaFoldDB" id="A0A2M7RHD7"/>
<keyword evidence="9 11" id="KW-0486">Methionine biosynthesis</keyword>
<protein>
    <recommendedName>
        <fullName evidence="11">Bifunctional protein FolD</fullName>
    </recommendedName>
    <domain>
        <recommendedName>
            <fullName evidence="11">Methylenetetrahydrofolate dehydrogenase</fullName>
            <ecNumber evidence="11">1.5.1.5</ecNumber>
        </recommendedName>
    </domain>
    <domain>
        <recommendedName>
            <fullName evidence="11">Methenyltetrahydrofolate cyclohydrolase</fullName>
            <ecNumber evidence="11">3.5.4.9</ecNumber>
        </recommendedName>
    </domain>
</protein>
<keyword evidence="8 11" id="KW-0368">Histidine biosynthesis</keyword>
<dbReference type="GO" id="GO:0006164">
    <property type="term" value="P:purine nucleotide biosynthetic process"/>
    <property type="evidence" value="ECO:0007669"/>
    <property type="project" value="UniProtKB-KW"/>
</dbReference>
<comment type="caution">
    <text evidence="11">Lacks conserved residue(s) required for the propagation of feature annotation.</text>
</comment>
<comment type="similarity">
    <text evidence="11">Belongs to the tetrahydrofolate dehydrogenase/cyclohydrolase family.</text>
</comment>
<keyword evidence="4 11" id="KW-0658">Purine biosynthesis</keyword>
<dbReference type="InterPro" id="IPR046346">
    <property type="entry name" value="Aminoacid_DH-like_N_sf"/>
</dbReference>
<comment type="catalytic activity">
    <reaction evidence="11">
        <text>(6R)-5,10-methenyltetrahydrofolate + H2O = (6R)-10-formyltetrahydrofolate + H(+)</text>
        <dbReference type="Rhea" id="RHEA:23700"/>
        <dbReference type="ChEBI" id="CHEBI:15377"/>
        <dbReference type="ChEBI" id="CHEBI:15378"/>
        <dbReference type="ChEBI" id="CHEBI:57455"/>
        <dbReference type="ChEBI" id="CHEBI:195366"/>
        <dbReference type="EC" id="3.5.4.9"/>
    </reaction>
</comment>
<dbReference type="GO" id="GO:0004477">
    <property type="term" value="F:methenyltetrahydrofolate cyclohydrolase activity"/>
    <property type="evidence" value="ECO:0007669"/>
    <property type="project" value="UniProtKB-UniRule"/>
</dbReference>
<dbReference type="Pfam" id="PF02882">
    <property type="entry name" value="THF_DHG_CYH_C"/>
    <property type="match status" value="1"/>
</dbReference>
<evidence type="ECO:0000256" key="7">
    <source>
        <dbReference type="ARBA" id="ARBA00023002"/>
    </source>
</evidence>
<comment type="subunit">
    <text evidence="2 11">Homodimer.</text>
</comment>
<evidence type="ECO:0000259" key="13">
    <source>
        <dbReference type="Pfam" id="PF02882"/>
    </source>
</evidence>
<dbReference type="PANTHER" id="PTHR48099">
    <property type="entry name" value="C-1-TETRAHYDROFOLATE SYNTHASE, CYTOPLASMIC-RELATED"/>
    <property type="match status" value="1"/>
</dbReference>
<keyword evidence="6 11" id="KW-0521">NADP</keyword>
<evidence type="ECO:0000256" key="10">
    <source>
        <dbReference type="ARBA" id="ARBA00023268"/>
    </source>
</evidence>
<dbReference type="InterPro" id="IPR020630">
    <property type="entry name" value="THF_DH/CycHdrlase_cat_dom"/>
</dbReference>
<gene>
    <name evidence="11" type="primary">folD</name>
    <name evidence="14" type="ORF">COY66_04730</name>
</gene>
<dbReference type="EC" id="3.5.4.9" evidence="11"/>
<dbReference type="FunFam" id="3.40.50.10860:FF:000005">
    <property type="entry name" value="C-1-tetrahydrofolate synthase, cytoplasmic, putative"/>
    <property type="match status" value="1"/>
</dbReference>
<dbReference type="UniPathway" id="UPA00193"/>
<keyword evidence="11" id="KW-0028">Amino-acid biosynthesis</keyword>
<evidence type="ECO:0000313" key="15">
    <source>
        <dbReference type="Proteomes" id="UP000230779"/>
    </source>
</evidence>
<evidence type="ECO:0000259" key="12">
    <source>
        <dbReference type="Pfam" id="PF00763"/>
    </source>
</evidence>
<dbReference type="Gene3D" id="3.40.50.720">
    <property type="entry name" value="NAD(P)-binding Rossmann-like Domain"/>
    <property type="match status" value="1"/>
</dbReference>
<dbReference type="PROSITE" id="PS00767">
    <property type="entry name" value="THF_DHG_CYH_2"/>
    <property type="match status" value="1"/>
</dbReference>
<evidence type="ECO:0000313" key="14">
    <source>
        <dbReference type="EMBL" id="PIY96185.1"/>
    </source>
</evidence>
<dbReference type="PANTHER" id="PTHR48099:SF5">
    <property type="entry name" value="C-1-TETRAHYDROFOLATE SYNTHASE, CYTOPLASMIC"/>
    <property type="match status" value="1"/>
</dbReference>
<proteinExistence type="inferred from homology"/>
<comment type="catalytic activity">
    <reaction evidence="11">
        <text>(6R)-5,10-methylene-5,6,7,8-tetrahydrofolate + NADP(+) = (6R)-5,10-methenyltetrahydrofolate + NADPH</text>
        <dbReference type="Rhea" id="RHEA:22812"/>
        <dbReference type="ChEBI" id="CHEBI:15636"/>
        <dbReference type="ChEBI" id="CHEBI:57455"/>
        <dbReference type="ChEBI" id="CHEBI:57783"/>
        <dbReference type="ChEBI" id="CHEBI:58349"/>
        <dbReference type="EC" id="1.5.1.5"/>
    </reaction>
</comment>
<dbReference type="EMBL" id="PFMD01000055">
    <property type="protein sequence ID" value="PIY96185.1"/>
    <property type="molecule type" value="Genomic_DNA"/>
</dbReference>
<keyword evidence="5 11" id="KW-0378">Hydrolase</keyword>
<comment type="function">
    <text evidence="11">Catalyzes the oxidation of 5,10-methylenetetrahydrofolate to 5,10-methenyltetrahydrofolate and then the hydrolysis of 5,10-methenyltetrahydrofolate to 10-formyltetrahydrofolate.</text>
</comment>
<dbReference type="GO" id="GO:0009086">
    <property type="term" value="P:methionine biosynthetic process"/>
    <property type="evidence" value="ECO:0007669"/>
    <property type="project" value="UniProtKB-KW"/>
</dbReference>
<keyword evidence="10 11" id="KW-0511">Multifunctional enzyme</keyword>
<dbReference type="GO" id="GO:0004488">
    <property type="term" value="F:methylenetetrahydrofolate dehydrogenase (NADP+) activity"/>
    <property type="evidence" value="ECO:0007669"/>
    <property type="project" value="UniProtKB-UniRule"/>
</dbReference>
<feature type="domain" description="Tetrahydrofolate dehydrogenase/cyclohydrolase catalytic" evidence="12">
    <location>
        <begin position="5"/>
        <end position="116"/>
    </location>
</feature>
<evidence type="ECO:0000256" key="9">
    <source>
        <dbReference type="ARBA" id="ARBA00023167"/>
    </source>
</evidence>
<feature type="binding site" evidence="11">
    <location>
        <begin position="161"/>
        <end position="163"/>
    </location>
    <ligand>
        <name>NADP(+)</name>
        <dbReference type="ChEBI" id="CHEBI:58349"/>
    </ligand>
</feature>
<dbReference type="InterPro" id="IPR020631">
    <property type="entry name" value="THF_DH/CycHdrlase_NAD-bd_dom"/>
</dbReference>
<keyword evidence="7 11" id="KW-0560">Oxidoreductase</keyword>
<dbReference type="SUPFAM" id="SSF53223">
    <property type="entry name" value="Aminoacid dehydrogenase-like, N-terminal domain"/>
    <property type="match status" value="1"/>
</dbReference>
<dbReference type="GO" id="GO:0035999">
    <property type="term" value="P:tetrahydrofolate interconversion"/>
    <property type="evidence" value="ECO:0007669"/>
    <property type="project" value="UniProtKB-UniRule"/>
</dbReference>
<evidence type="ECO:0000256" key="11">
    <source>
        <dbReference type="HAMAP-Rule" id="MF_01576"/>
    </source>
</evidence>
<reference evidence="14 15" key="1">
    <citation type="submission" date="2017-09" db="EMBL/GenBank/DDBJ databases">
        <title>Depth-based differentiation of microbial function through sediment-hosted aquifers and enrichment of novel symbionts in the deep terrestrial subsurface.</title>
        <authorList>
            <person name="Probst A.J."/>
            <person name="Ladd B."/>
            <person name="Jarett J.K."/>
            <person name="Geller-Mcgrath D.E."/>
            <person name="Sieber C.M."/>
            <person name="Emerson J.B."/>
            <person name="Anantharaman K."/>
            <person name="Thomas B.C."/>
            <person name="Malmstrom R."/>
            <person name="Stieglmeier M."/>
            <person name="Klingl A."/>
            <person name="Woyke T."/>
            <person name="Ryan C.M."/>
            <person name="Banfield J.F."/>
        </authorList>
    </citation>
    <scope>NUCLEOTIDE SEQUENCE [LARGE SCALE GENOMIC DNA]</scope>
    <source>
        <strain evidence="14">CG_4_10_14_0_8_um_filter_42_10</strain>
    </source>
</reference>
<dbReference type="EC" id="1.5.1.5" evidence="11"/>
<dbReference type="PRINTS" id="PR00085">
    <property type="entry name" value="THFDHDRGNASE"/>
</dbReference>
<dbReference type="InterPro" id="IPR020867">
    <property type="entry name" value="THF_DH/CycHdrlase_CS"/>
</dbReference>
<feature type="domain" description="Tetrahydrofolate dehydrogenase/cyclohydrolase NAD(P)-binding" evidence="13">
    <location>
        <begin position="140"/>
        <end position="274"/>
    </location>
</feature>
<feature type="binding site" evidence="11">
    <location>
        <position position="226"/>
    </location>
    <ligand>
        <name>NADP(+)</name>
        <dbReference type="ChEBI" id="CHEBI:58349"/>
    </ligand>
</feature>
<evidence type="ECO:0000256" key="8">
    <source>
        <dbReference type="ARBA" id="ARBA00023102"/>
    </source>
</evidence>
<dbReference type="Proteomes" id="UP000230779">
    <property type="component" value="Unassembled WGS sequence"/>
</dbReference>
<name>A0A2M7RHD7_9BACT</name>
<sequence length="279" mass="30418">MTKILNGKKIAEGILQNLSEKITQASLKPGLAVVLVGEDPASHLYTELKGEACEQVGIHYERYLFSQTVNQEEVMEKIKELNSQKDIHGIIVQLPLPKHLDESEIISAIAPEKDADGFHPQNIEEFQQGQLTVVSPLLQAIKTFLSQTNQNLSRKKGVVLGNSDLFVKNVEIVLSRLGIKSAHYHDTYHGSASLKEADVIVTALGQAECLKGEMIMPGAIIIDVGINKVDGQTVGDVDRKSVAGRAGYLTPVPGGVGPMTVAYLLENTYQLAKNINEKR</sequence>
<evidence type="ECO:0000256" key="4">
    <source>
        <dbReference type="ARBA" id="ARBA00022755"/>
    </source>
</evidence>
<dbReference type="GO" id="GO:0005829">
    <property type="term" value="C:cytosol"/>
    <property type="evidence" value="ECO:0007669"/>
    <property type="project" value="TreeGrafter"/>
</dbReference>
<organism evidence="14 15">
    <name type="scientific">Candidatus Kerfeldbacteria bacterium CG_4_10_14_0_8_um_filter_42_10</name>
    <dbReference type="NCBI Taxonomy" id="2014248"/>
    <lineage>
        <taxon>Bacteria</taxon>
        <taxon>Candidatus Kerfeldiibacteriota</taxon>
    </lineage>
</organism>
<dbReference type="GO" id="GO:0000105">
    <property type="term" value="P:L-histidine biosynthetic process"/>
    <property type="evidence" value="ECO:0007669"/>
    <property type="project" value="UniProtKB-KW"/>
</dbReference>
<evidence type="ECO:0000256" key="1">
    <source>
        <dbReference type="ARBA" id="ARBA00004777"/>
    </source>
</evidence>
<comment type="pathway">
    <text evidence="1 11">One-carbon metabolism; tetrahydrofolate interconversion.</text>
</comment>
<dbReference type="Gene3D" id="3.40.50.10860">
    <property type="entry name" value="Leucine Dehydrogenase, chain A, domain 1"/>
    <property type="match status" value="1"/>
</dbReference>
<evidence type="ECO:0000256" key="5">
    <source>
        <dbReference type="ARBA" id="ARBA00022801"/>
    </source>
</evidence>
<dbReference type="HAMAP" id="MF_01576">
    <property type="entry name" value="THF_DHG_CYH"/>
    <property type="match status" value="1"/>
</dbReference>
<evidence type="ECO:0000256" key="2">
    <source>
        <dbReference type="ARBA" id="ARBA00011738"/>
    </source>
</evidence>
<evidence type="ECO:0000256" key="3">
    <source>
        <dbReference type="ARBA" id="ARBA00022563"/>
    </source>
</evidence>
<dbReference type="InterPro" id="IPR036291">
    <property type="entry name" value="NAD(P)-bd_dom_sf"/>
</dbReference>
<accession>A0A2M7RHD7</accession>
<dbReference type="SUPFAM" id="SSF51735">
    <property type="entry name" value="NAD(P)-binding Rossmann-fold domains"/>
    <property type="match status" value="1"/>
</dbReference>
<dbReference type="InterPro" id="IPR000672">
    <property type="entry name" value="THF_DH/CycHdrlase"/>
</dbReference>
<dbReference type="Pfam" id="PF00763">
    <property type="entry name" value="THF_DHG_CYH"/>
    <property type="match status" value="1"/>
</dbReference>
<comment type="caution">
    <text evidence="14">The sequence shown here is derived from an EMBL/GenBank/DDBJ whole genome shotgun (WGS) entry which is preliminary data.</text>
</comment>
<keyword evidence="3 11" id="KW-0554">One-carbon metabolism</keyword>